<reference evidence="1" key="1">
    <citation type="submission" date="2018-02" db="EMBL/GenBank/DDBJ databases">
        <title>The genomes of Aspergillus section Nigri reveals drivers in fungal speciation.</title>
        <authorList>
            <consortium name="DOE Joint Genome Institute"/>
            <person name="Vesth T.C."/>
            <person name="Nybo J."/>
            <person name="Theobald S."/>
            <person name="Brandl J."/>
            <person name="Frisvad J.C."/>
            <person name="Nielsen K.F."/>
            <person name="Lyhne E.K."/>
            <person name="Kogle M.E."/>
            <person name="Kuo A."/>
            <person name="Riley R."/>
            <person name="Clum A."/>
            <person name="Nolan M."/>
            <person name="Lipzen A."/>
            <person name="Salamov A."/>
            <person name="Henrissat B."/>
            <person name="Wiebenga A."/>
            <person name="De vries R.P."/>
            <person name="Grigoriev I.V."/>
            <person name="Mortensen U.H."/>
            <person name="Andersen M.R."/>
            <person name="Baker S.E."/>
        </authorList>
    </citation>
    <scope>NUCLEOTIDE SEQUENCE</scope>
    <source>
        <strain evidence="1">CBS 621.78</strain>
    </source>
</reference>
<accession>A0ACD1GE48</accession>
<organism evidence="1 2">
    <name type="scientific">Aspergillus brunneoviolaceus CBS 621.78</name>
    <dbReference type="NCBI Taxonomy" id="1450534"/>
    <lineage>
        <taxon>Eukaryota</taxon>
        <taxon>Fungi</taxon>
        <taxon>Dikarya</taxon>
        <taxon>Ascomycota</taxon>
        <taxon>Pezizomycotina</taxon>
        <taxon>Eurotiomycetes</taxon>
        <taxon>Eurotiomycetidae</taxon>
        <taxon>Eurotiales</taxon>
        <taxon>Aspergillaceae</taxon>
        <taxon>Aspergillus</taxon>
        <taxon>Aspergillus subgen. Circumdati</taxon>
    </lineage>
</organism>
<dbReference type="Proteomes" id="UP000249057">
    <property type="component" value="Unassembled WGS sequence"/>
</dbReference>
<evidence type="ECO:0000313" key="1">
    <source>
        <dbReference type="EMBL" id="RAH47452.1"/>
    </source>
</evidence>
<gene>
    <name evidence="1" type="ORF">BO95DRAFT_441257</name>
</gene>
<proteinExistence type="predicted"/>
<dbReference type="EMBL" id="KZ825330">
    <property type="protein sequence ID" value="RAH47452.1"/>
    <property type="molecule type" value="Genomic_DNA"/>
</dbReference>
<name>A0ACD1GE48_9EURO</name>
<sequence>MLQFTTSSSQHTMQHTMQHTIDKPRTAWLDGLRGLAAAIVAFNHFFMGGIFDFAFHSYWADPASANRHFIQLPPIRLLFSAHAMVALFFVISGYALSINLLRLRDAPPSSSLTASSSATNQTLLRGLSSATTRRIFRIYLPVFLVAILSQLLFFCGLYHWSFGDNVVWGRQPWTAPLFHFTYLLRYLLDIVNIIQFHHNPGLNGQLWTMPIEFRGSLMVYLVILGMAFWRKEMRVGGVFVLAVYFLWYGIWDGVGFLGGLGVAELAQGLHSSSEDAVLGEGWWVGRKDGEPGLSSASAGGLKAKAKTLLTGFCFLMGLHLLCLGDDGVLTPGYRWLGSLQSPRWDDDWAIVSKCWKTVGSVLVVYAIDRVEVLQRALERPTPQFLGRISFSLYLVHQSVYHVARDPVRNGLWWILTGREYPATDEEALAGGMGVFVVSWGVTAVVMGILVVWLSSWWTRVVDARCVRLSRRIDEWLSR</sequence>
<protein>
    <submittedName>
        <fullName evidence="1">Uncharacterized protein</fullName>
    </submittedName>
</protein>
<evidence type="ECO:0000313" key="2">
    <source>
        <dbReference type="Proteomes" id="UP000249057"/>
    </source>
</evidence>
<keyword evidence="2" id="KW-1185">Reference proteome</keyword>